<evidence type="ECO:0000256" key="8">
    <source>
        <dbReference type="ARBA" id="ARBA00048348"/>
    </source>
</evidence>
<comment type="catalytic activity">
    <reaction evidence="8 9">
        <text>hydrogencarbonate + H(+) = CO2 + H2O</text>
        <dbReference type="Rhea" id="RHEA:10748"/>
        <dbReference type="ChEBI" id="CHEBI:15377"/>
        <dbReference type="ChEBI" id="CHEBI:15378"/>
        <dbReference type="ChEBI" id="CHEBI:16526"/>
        <dbReference type="ChEBI" id="CHEBI:17544"/>
        <dbReference type="EC" id="4.2.1.1"/>
    </reaction>
</comment>
<evidence type="ECO:0000256" key="4">
    <source>
        <dbReference type="ARBA" id="ARBA00022723"/>
    </source>
</evidence>
<dbReference type="GO" id="GO:0005886">
    <property type="term" value="C:plasma membrane"/>
    <property type="evidence" value="ECO:0000318"/>
    <property type="project" value="GO_Central"/>
</dbReference>
<evidence type="ECO:0000259" key="10">
    <source>
        <dbReference type="PROSITE" id="PS51144"/>
    </source>
</evidence>
<evidence type="ECO:0000313" key="11">
    <source>
        <dbReference type="EMBL" id="EFX88105.1"/>
    </source>
</evidence>
<dbReference type="Pfam" id="PF00194">
    <property type="entry name" value="Carb_anhydrase"/>
    <property type="match status" value="1"/>
</dbReference>
<dbReference type="Proteomes" id="UP000000305">
    <property type="component" value="Unassembled WGS sequence"/>
</dbReference>
<feature type="signal peptide" evidence="9">
    <location>
        <begin position="1"/>
        <end position="22"/>
    </location>
</feature>
<evidence type="ECO:0000256" key="3">
    <source>
        <dbReference type="ARBA" id="ARBA00012925"/>
    </source>
</evidence>
<sequence length="313" mass="35583">MKTKLISALMLVLLGFTRRLMGAGILTSVVPTLLEQNVMGNTSAVNNTWDYDETAKWPIRIAPCGGEHQSPINIEPNQAVVADYPRLSFVNYDKVFPETITNNGHTVTLQIHKHDGDDRDPPYIKDGGLSDRYIFYQLHFHWGSNNRIGSEHRIANKRYPAELHIVHYGQKYDNFTEASKHPDGLAVLAVLIEMEKRDNIAFRHIEHFDEITRPANSSSAGMNSSVTNLTNPVPLEDLLPDSPFSFYRYNGSLTTPLCNEAVIWTVFDIPIALSQRQMGEFRKLFNTEGYHLIDNFRPVQSLHGRLVTYRSEI</sequence>
<organism evidence="11 12">
    <name type="scientific">Daphnia pulex</name>
    <name type="common">Water flea</name>
    <dbReference type="NCBI Taxonomy" id="6669"/>
    <lineage>
        <taxon>Eukaryota</taxon>
        <taxon>Metazoa</taxon>
        <taxon>Ecdysozoa</taxon>
        <taxon>Arthropoda</taxon>
        <taxon>Crustacea</taxon>
        <taxon>Branchiopoda</taxon>
        <taxon>Diplostraca</taxon>
        <taxon>Cladocera</taxon>
        <taxon>Anomopoda</taxon>
        <taxon>Daphniidae</taxon>
        <taxon>Daphnia</taxon>
    </lineage>
</organism>
<protein>
    <recommendedName>
        <fullName evidence="3 9">Carbonic anhydrase</fullName>
        <ecNumber evidence="3 9">4.2.1.1</ecNumber>
    </recommendedName>
</protein>
<dbReference type="OrthoDB" id="429145at2759"/>
<dbReference type="PROSITE" id="PS00162">
    <property type="entry name" value="ALPHA_CA_1"/>
    <property type="match status" value="1"/>
</dbReference>
<dbReference type="PANTHER" id="PTHR18952">
    <property type="entry name" value="CARBONIC ANHYDRASE"/>
    <property type="match status" value="1"/>
</dbReference>
<keyword evidence="9" id="KW-0732">Signal</keyword>
<evidence type="ECO:0000313" key="12">
    <source>
        <dbReference type="Proteomes" id="UP000000305"/>
    </source>
</evidence>
<dbReference type="PANTHER" id="PTHR18952:SF265">
    <property type="entry name" value="CARBONIC ANHYDRASE"/>
    <property type="match status" value="1"/>
</dbReference>
<comment type="similarity">
    <text evidence="2 9">Belongs to the alpha-carbonic anhydrase family.</text>
</comment>
<gene>
    <name evidence="11" type="primary">CAA7F</name>
    <name evidence="11" type="ORF">DAPPUDRAFT_442479</name>
</gene>
<dbReference type="InterPro" id="IPR001148">
    <property type="entry name" value="CA_dom"/>
</dbReference>
<dbReference type="SUPFAM" id="SSF51069">
    <property type="entry name" value="Carbonic anhydrase"/>
    <property type="match status" value="1"/>
</dbReference>
<dbReference type="EMBL" id="GL732526">
    <property type="protein sequence ID" value="EFX88105.1"/>
    <property type="molecule type" value="Genomic_DNA"/>
</dbReference>
<accession>E9FXL5</accession>
<feature type="domain" description="Alpha-carbonic anhydrase" evidence="10">
    <location>
        <begin position="47"/>
        <end position="311"/>
    </location>
</feature>
<evidence type="ECO:0000256" key="7">
    <source>
        <dbReference type="ARBA" id="ARBA00023239"/>
    </source>
</evidence>
<evidence type="ECO:0000256" key="2">
    <source>
        <dbReference type="ARBA" id="ARBA00010718"/>
    </source>
</evidence>
<dbReference type="PROSITE" id="PS51144">
    <property type="entry name" value="ALPHA_CA_2"/>
    <property type="match status" value="1"/>
</dbReference>
<dbReference type="KEGG" id="dpx:DAPPUDRAFT_442479"/>
<dbReference type="FunFam" id="3.10.200.10:FF:000003">
    <property type="entry name" value="Carbonic anhydrase 12"/>
    <property type="match status" value="1"/>
</dbReference>
<dbReference type="InterPro" id="IPR023561">
    <property type="entry name" value="Carbonic_anhydrase_a-class"/>
</dbReference>
<keyword evidence="4 9" id="KW-0479">Metal-binding</keyword>
<dbReference type="HOGENOM" id="CLU_039326_2_0_1"/>
<dbReference type="EC" id="4.2.1.1" evidence="3 9"/>
<evidence type="ECO:0000256" key="1">
    <source>
        <dbReference type="ARBA" id="ARBA00002904"/>
    </source>
</evidence>
<dbReference type="STRING" id="6669.E9FXL5"/>
<keyword evidence="12" id="KW-1185">Reference proteome</keyword>
<dbReference type="InterPro" id="IPR036398">
    <property type="entry name" value="CA_dom_sf"/>
</dbReference>
<evidence type="ECO:0000256" key="5">
    <source>
        <dbReference type="ARBA" id="ARBA00022833"/>
    </source>
</evidence>
<evidence type="ECO:0000256" key="9">
    <source>
        <dbReference type="RuleBase" id="RU367011"/>
    </source>
</evidence>
<dbReference type="CDD" id="cd00326">
    <property type="entry name" value="alpha_CA"/>
    <property type="match status" value="1"/>
</dbReference>
<keyword evidence="7 9" id="KW-0456">Lyase</keyword>
<dbReference type="FunCoup" id="E9FXL5">
    <property type="interactions" value="67"/>
</dbReference>
<name>E9FXL5_DAPPU</name>
<feature type="chain" id="PRO_5025099394" description="Carbonic anhydrase" evidence="9">
    <location>
        <begin position="23"/>
        <end position="313"/>
    </location>
</feature>
<dbReference type="AlphaFoldDB" id="E9FXL5"/>
<dbReference type="SMART" id="SM01057">
    <property type="entry name" value="Carb_anhydrase"/>
    <property type="match status" value="1"/>
</dbReference>
<comment type="function">
    <text evidence="1 9">Reversible hydration of carbon dioxide.</text>
</comment>
<reference evidence="11 12" key="1">
    <citation type="journal article" date="2011" name="Science">
        <title>The ecoresponsive genome of Daphnia pulex.</title>
        <authorList>
            <person name="Colbourne J.K."/>
            <person name="Pfrender M.E."/>
            <person name="Gilbert D."/>
            <person name="Thomas W.K."/>
            <person name="Tucker A."/>
            <person name="Oakley T.H."/>
            <person name="Tokishita S."/>
            <person name="Aerts A."/>
            <person name="Arnold G.J."/>
            <person name="Basu M.K."/>
            <person name="Bauer D.J."/>
            <person name="Caceres C.E."/>
            <person name="Carmel L."/>
            <person name="Casola C."/>
            <person name="Choi J.H."/>
            <person name="Detter J.C."/>
            <person name="Dong Q."/>
            <person name="Dusheyko S."/>
            <person name="Eads B.D."/>
            <person name="Frohlich T."/>
            <person name="Geiler-Samerotte K.A."/>
            <person name="Gerlach D."/>
            <person name="Hatcher P."/>
            <person name="Jogdeo S."/>
            <person name="Krijgsveld J."/>
            <person name="Kriventseva E.V."/>
            <person name="Kultz D."/>
            <person name="Laforsch C."/>
            <person name="Lindquist E."/>
            <person name="Lopez J."/>
            <person name="Manak J.R."/>
            <person name="Muller J."/>
            <person name="Pangilinan J."/>
            <person name="Patwardhan R.P."/>
            <person name="Pitluck S."/>
            <person name="Pritham E.J."/>
            <person name="Rechtsteiner A."/>
            <person name="Rho M."/>
            <person name="Rogozin I.B."/>
            <person name="Sakarya O."/>
            <person name="Salamov A."/>
            <person name="Schaack S."/>
            <person name="Shapiro H."/>
            <person name="Shiga Y."/>
            <person name="Skalitzky C."/>
            <person name="Smith Z."/>
            <person name="Souvorov A."/>
            <person name="Sung W."/>
            <person name="Tang Z."/>
            <person name="Tsuchiya D."/>
            <person name="Tu H."/>
            <person name="Vos H."/>
            <person name="Wang M."/>
            <person name="Wolf Y.I."/>
            <person name="Yamagata H."/>
            <person name="Yamada T."/>
            <person name="Ye Y."/>
            <person name="Shaw J.R."/>
            <person name="Andrews J."/>
            <person name="Crease T.J."/>
            <person name="Tang H."/>
            <person name="Lucas S.M."/>
            <person name="Robertson H.M."/>
            <person name="Bork P."/>
            <person name="Koonin E.V."/>
            <person name="Zdobnov E.M."/>
            <person name="Grigoriev I.V."/>
            <person name="Lynch M."/>
            <person name="Boore J.L."/>
        </authorList>
    </citation>
    <scope>NUCLEOTIDE SEQUENCE [LARGE SCALE GENOMIC DNA]</scope>
</reference>
<dbReference type="GO" id="GO:0004089">
    <property type="term" value="F:carbonate dehydratase activity"/>
    <property type="evidence" value="ECO:0000318"/>
    <property type="project" value="GO_Central"/>
</dbReference>
<dbReference type="GO" id="GO:0008270">
    <property type="term" value="F:zinc ion binding"/>
    <property type="evidence" value="ECO:0007669"/>
    <property type="project" value="UniProtKB-UniRule"/>
</dbReference>
<dbReference type="InParanoid" id="E9FXL5"/>
<dbReference type="InterPro" id="IPR018338">
    <property type="entry name" value="Carbonic_anhydrase_a-class_CS"/>
</dbReference>
<comment type="cofactor">
    <cofactor evidence="9">
        <name>Zn(2+)</name>
        <dbReference type="ChEBI" id="CHEBI:29105"/>
    </cofactor>
</comment>
<dbReference type="eggNOG" id="KOG0382">
    <property type="taxonomic scope" value="Eukaryota"/>
</dbReference>
<proteinExistence type="inferred from homology"/>
<keyword evidence="5 9" id="KW-0862">Zinc</keyword>
<keyword evidence="6" id="KW-0325">Glycoprotein</keyword>
<dbReference type="Gene3D" id="3.10.200.10">
    <property type="entry name" value="Alpha carbonic anhydrase"/>
    <property type="match status" value="1"/>
</dbReference>
<evidence type="ECO:0000256" key="6">
    <source>
        <dbReference type="ARBA" id="ARBA00023180"/>
    </source>
</evidence>